<dbReference type="InterPro" id="IPR004895">
    <property type="entry name" value="Prenylated_rab_accept_PRA1"/>
</dbReference>
<feature type="compositionally biased region" description="Basic residues" evidence="5">
    <location>
        <begin position="368"/>
        <end position="377"/>
    </location>
</feature>
<reference evidence="7 8" key="1">
    <citation type="journal article" date="2020" name="bioRxiv">
        <title>Whole genome comparisons of ergot fungi reveals the divergence and evolution of species within the genus Claviceps are the result of varying mechanisms driving genome evolution and host range expansion.</title>
        <authorList>
            <person name="Wyka S.A."/>
            <person name="Mondo S.J."/>
            <person name="Liu M."/>
            <person name="Dettman J."/>
            <person name="Nalam V."/>
            <person name="Broders K.D."/>
        </authorList>
    </citation>
    <scope>NUCLEOTIDE SEQUENCE [LARGE SCALE GENOMIC DNA]</scope>
    <source>
        <strain evidence="7 8">CCC 1485</strain>
    </source>
</reference>
<dbReference type="EMBL" id="SRPO01000400">
    <property type="protein sequence ID" value="KAG5933032.1"/>
    <property type="molecule type" value="Genomic_DNA"/>
</dbReference>
<feature type="compositionally biased region" description="Low complexity" evidence="5">
    <location>
        <begin position="442"/>
        <end position="479"/>
    </location>
</feature>
<keyword evidence="3 6" id="KW-1133">Transmembrane helix</keyword>
<evidence type="ECO:0000256" key="6">
    <source>
        <dbReference type="SAM" id="Phobius"/>
    </source>
</evidence>
<dbReference type="GO" id="GO:0016020">
    <property type="term" value="C:membrane"/>
    <property type="evidence" value="ECO:0007669"/>
    <property type="project" value="UniProtKB-SubCell"/>
</dbReference>
<feature type="region of interest" description="Disordered" evidence="5">
    <location>
        <begin position="237"/>
        <end position="303"/>
    </location>
</feature>
<evidence type="ECO:0000256" key="3">
    <source>
        <dbReference type="ARBA" id="ARBA00022989"/>
    </source>
</evidence>
<evidence type="ECO:0008006" key="9">
    <source>
        <dbReference type="Google" id="ProtNLM"/>
    </source>
</evidence>
<comment type="caution">
    <text evidence="7">The sequence shown here is derived from an EMBL/GenBank/DDBJ whole genome shotgun (WGS) entry which is preliminary data.</text>
</comment>
<feature type="region of interest" description="Disordered" evidence="5">
    <location>
        <begin position="347"/>
        <end position="643"/>
    </location>
</feature>
<protein>
    <recommendedName>
        <fullName evidence="9">Prenylated rab acceptor 1</fullName>
    </recommendedName>
</protein>
<dbReference type="PANTHER" id="PTHR19317:SF0">
    <property type="entry name" value="PRENYLATED RAB ACCEPTOR PROTEIN 1"/>
    <property type="match status" value="1"/>
</dbReference>
<evidence type="ECO:0000256" key="1">
    <source>
        <dbReference type="ARBA" id="ARBA00004141"/>
    </source>
</evidence>
<evidence type="ECO:0000256" key="4">
    <source>
        <dbReference type="ARBA" id="ARBA00023136"/>
    </source>
</evidence>
<feature type="compositionally biased region" description="Polar residues" evidence="5">
    <location>
        <begin position="490"/>
        <end position="511"/>
    </location>
</feature>
<feature type="region of interest" description="Disordered" evidence="5">
    <location>
        <begin position="163"/>
        <end position="223"/>
    </location>
</feature>
<keyword evidence="8" id="KW-1185">Reference proteome</keyword>
<proteinExistence type="predicted"/>
<dbReference type="OrthoDB" id="63113at2759"/>
<dbReference type="Proteomes" id="UP000706124">
    <property type="component" value="Unassembled WGS sequence"/>
</dbReference>
<evidence type="ECO:0000313" key="8">
    <source>
        <dbReference type="Proteomes" id="UP000706124"/>
    </source>
</evidence>
<accession>A0A9P7SES0</accession>
<dbReference type="Pfam" id="PF03208">
    <property type="entry name" value="PRA1"/>
    <property type="match status" value="1"/>
</dbReference>
<feature type="compositionally biased region" description="Basic residues" evidence="5">
    <location>
        <begin position="621"/>
        <end position="643"/>
    </location>
</feature>
<evidence type="ECO:0000313" key="7">
    <source>
        <dbReference type="EMBL" id="KAG5933032.1"/>
    </source>
</evidence>
<dbReference type="PANTHER" id="PTHR19317">
    <property type="entry name" value="PRENYLATED RAB ACCEPTOR 1-RELATED"/>
    <property type="match status" value="1"/>
</dbReference>
<feature type="transmembrane region" description="Helical" evidence="6">
    <location>
        <begin position="72"/>
        <end position="104"/>
    </location>
</feature>
<gene>
    <name evidence="7" type="ORF">E4U60_004827</name>
</gene>
<name>A0A9P7SES0_9HYPO</name>
<keyword evidence="4 6" id="KW-0472">Membrane</keyword>
<comment type="subcellular location">
    <subcellularLocation>
        <location evidence="1">Membrane</location>
        <topology evidence="1">Multi-pass membrane protein</topology>
    </subcellularLocation>
</comment>
<feature type="compositionally biased region" description="Acidic residues" evidence="5">
    <location>
        <begin position="257"/>
        <end position="279"/>
    </location>
</feature>
<organism evidence="7 8">
    <name type="scientific">Claviceps pazoutovae</name>
    <dbReference type="NCBI Taxonomy" id="1649127"/>
    <lineage>
        <taxon>Eukaryota</taxon>
        <taxon>Fungi</taxon>
        <taxon>Dikarya</taxon>
        <taxon>Ascomycota</taxon>
        <taxon>Pezizomycotina</taxon>
        <taxon>Sordariomycetes</taxon>
        <taxon>Hypocreomycetidae</taxon>
        <taxon>Hypocreales</taxon>
        <taxon>Clavicipitaceae</taxon>
        <taxon>Claviceps</taxon>
    </lineage>
</organism>
<dbReference type="GO" id="GO:0005794">
    <property type="term" value="C:Golgi apparatus"/>
    <property type="evidence" value="ECO:0007669"/>
    <property type="project" value="TreeGrafter"/>
</dbReference>
<evidence type="ECO:0000256" key="2">
    <source>
        <dbReference type="ARBA" id="ARBA00022692"/>
    </source>
</evidence>
<evidence type="ECO:0000256" key="5">
    <source>
        <dbReference type="SAM" id="MobiDB-lite"/>
    </source>
</evidence>
<feature type="compositionally biased region" description="Basic and acidic residues" evidence="5">
    <location>
        <begin position="580"/>
        <end position="599"/>
    </location>
</feature>
<sequence>MARIQIPLDALTSRFNLGDRFSGFTSGPLTGRFSNLRSVSEFFDFKRVSKPANFGEMQSRVNYNLSHFSSNYAVVFLMLSLYALLTNWLLLFDITLVVVGMWFIGRLDGRDLEIGTFRATSSQLYTGLLIVSVPLCLVASPFSTLLWLIGASGVTILGHASGGGLGGRPRAPKFAPQWGRPSRRGRRKTDGDAAHYSSWDIDPRVQELGTEGEDTDTQGAGLSLRRSKRFVSDSLDFTGTDLGDRSSGTHRRRIYSDSDEEDDADPGESASEESDDEDGGYGFGYFGNEEENDDPDGYLARMGPDEREEVLLRSALYLISRAQAMGATDVHLNKQELEAYGRYLQRMEQEERARQKKKKRTSAGGSDKKKKNKKKLTGQRMAVPLTQLAPTSRKKKSSSVSRAELPPRQDSLPRQRPATDLPPDGRDRKGYPAMGYFPPPSTSRSRPGSASAASRPPSAAHQYEYASPPSSARRAPSSRDSPRDEASHVGSRSHNDSSGSMNPFLFQTSGPRTPYSPAAGSKRTVPGSADRTHEQRRGTTTPAARSGRGSRRASYDEYTAEESSPVSEESTTDEGGNEAPMREQEQEQEREREPAREPAARASRRGRSNVIVVEESPERRGSKKKSSSSPVKRKPVGGKKKKK</sequence>
<dbReference type="AlphaFoldDB" id="A0A9P7SES0"/>
<keyword evidence="2 6" id="KW-0812">Transmembrane</keyword>
<feature type="transmembrane region" description="Helical" evidence="6">
    <location>
        <begin position="124"/>
        <end position="149"/>
    </location>
</feature>